<dbReference type="EMBL" id="PYDT01000008">
    <property type="protein sequence ID" value="THU53984.1"/>
    <property type="molecule type" value="Genomic_DNA"/>
</dbReference>
<proteinExistence type="predicted"/>
<accession>A0A4S8IZX0</accession>
<gene>
    <name evidence="1" type="ORF">C4D60_Mb10t20190</name>
</gene>
<keyword evidence="2" id="KW-1185">Reference proteome</keyword>
<protein>
    <submittedName>
        <fullName evidence="1">Uncharacterized protein</fullName>
    </submittedName>
</protein>
<evidence type="ECO:0000313" key="1">
    <source>
        <dbReference type="EMBL" id="THU53984.1"/>
    </source>
</evidence>
<sequence>MQPALSNSSSALLSSLSLSASCLSCRSEISVVLPIRLSLSFTGNHLLPLLSCPRAVADADQKEAEQPDKGTHSRPFLFPQIVFFRCSPSQQGLRRPGRRR</sequence>
<dbReference type="Proteomes" id="UP000317650">
    <property type="component" value="Chromosome 10"/>
</dbReference>
<dbReference type="AlphaFoldDB" id="A0A4S8IZX0"/>
<reference evidence="1 2" key="1">
    <citation type="journal article" date="2019" name="Nat. Plants">
        <title>Genome sequencing of Musa balbisiana reveals subgenome evolution and function divergence in polyploid bananas.</title>
        <authorList>
            <person name="Yao X."/>
        </authorList>
    </citation>
    <scope>NUCLEOTIDE SEQUENCE [LARGE SCALE GENOMIC DNA]</scope>
    <source>
        <strain evidence="2">cv. DH-PKW</strain>
        <tissue evidence="1">Leaves</tissue>
    </source>
</reference>
<name>A0A4S8IZX0_MUSBA</name>
<comment type="caution">
    <text evidence="1">The sequence shown here is derived from an EMBL/GenBank/DDBJ whole genome shotgun (WGS) entry which is preliminary data.</text>
</comment>
<evidence type="ECO:0000313" key="2">
    <source>
        <dbReference type="Proteomes" id="UP000317650"/>
    </source>
</evidence>
<organism evidence="1 2">
    <name type="scientific">Musa balbisiana</name>
    <name type="common">Banana</name>
    <dbReference type="NCBI Taxonomy" id="52838"/>
    <lineage>
        <taxon>Eukaryota</taxon>
        <taxon>Viridiplantae</taxon>
        <taxon>Streptophyta</taxon>
        <taxon>Embryophyta</taxon>
        <taxon>Tracheophyta</taxon>
        <taxon>Spermatophyta</taxon>
        <taxon>Magnoliopsida</taxon>
        <taxon>Liliopsida</taxon>
        <taxon>Zingiberales</taxon>
        <taxon>Musaceae</taxon>
        <taxon>Musa</taxon>
    </lineage>
</organism>